<protein>
    <submittedName>
        <fullName evidence="1">Uncharacterized protein</fullName>
    </submittedName>
</protein>
<comment type="caution">
    <text evidence="1">The sequence shown here is derived from an EMBL/GenBank/DDBJ whole genome shotgun (WGS) entry which is preliminary data.</text>
</comment>
<evidence type="ECO:0000313" key="2">
    <source>
        <dbReference type="Proteomes" id="UP000434475"/>
    </source>
</evidence>
<dbReference type="Proteomes" id="UP000434475">
    <property type="component" value="Unassembled WGS sequence"/>
</dbReference>
<name>A0A6I2RCQ2_FLAPL</name>
<gene>
    <name evidence="1" type="ORF">GKE97_25890</name>
</gene>
<evidence type="ECO:0000313" key="1">
    <source>
        <dbReference type="EMBL" id="MSB22890.1"/>
    </source>
</evidence>
<dbReference type="RefSeq" id="WP_108981982.1">
    <property type="nucleotide sequence ID" value="NZ_WKPR01000057.1"/>
</dbReference>
<organism evidence="1 2">
    <name type="scientific">Flavonifractor plautii</name>
    <name type="common">Fusobacterium plautii</name>
    <dbReference type="NCBI Taxonomy" id="292800"/>
    <lineage>
        <taxon>Bacteria</taxon>
        <taxon>Bacillati</taxon>
        <taxon>Bacillota</taxon>
        <taxon>Clostridia</taxon>
        <taxon>Eubacteriales</taxon>
        <taxon>Oscillospiraceae</taxon>
        <taxon>Flavonifractor</taxon>
    </lineage>
</organism>
<proteinExistence type="predicted"/>
<reference evidence="1 2" key="1">
    <citation type="journal article" date="2019" name="Nat. Med.">
        <title>A library of human gut bacterial isolates paired with longitudinal multiomics data enables mechanistic microbiome research.</title>
        <authorList>
            <person name="Poyet M."/>
            <person name="Groussin M."/>
            <person name="Gibbons S.M."/>
            <person name="Avila-Pacheco J."/>
            <person name="Jiang X."/>
            <person name="Kearney S.M."/>
            <person name="Perrotta A.R."/>
            <person name="Berdy B."/>
            <person name="Zhao S."/>
            <person name="Lieberman T.D."/>
            <person name="Swanson P.K."/>
            <person name="Smith M."/>
            <person name="Roesemann S."/>
            <person name="Alexander J.E."/>
            <person name="Rich S.A."/>
            <person name="Livny J."/>
            <person name="Vlamakis H."/>
            <person name="Clish C."/>
            <person name="Bullock K."/>
            <person name="Deik A."/>
            <person name="Scott J."/>
            <person name="Pierce K.A."/>
            <person name="Xavier R.J."/>
            <person name="Alm E.J."/>
        </authorList>
    </citation>
    <scope>NUCLEOTIDE SEQUENCE [LARGE SCALE GENOMIC DNA]</scope>
    <source>
        <strain evidence="1 2">BIOML-A2</strain>
    </source>
</reference>
<dbReference type="AlphaFoldDB" id="A0A6I2RCQ2"/>
<accession>A0A6I2RCQ2</accession>
<sequence>MIDRRFEVIEKDENQELSKILACAEQHLTCVEFGRKLLYMASQGRADQSFLLARAEVYYGLQSQYYSVIAGEHIRKRTQQRTWIQPGMVVEVAVGWLNSLLGPEIVEHQAEWDSTDKCMVPKSGDWCATAIVDEKHGFTLVLEAGETYVHIVTLVDKTHSFQAKPGTRVFVMDRYGAFAEDPSRSRPFRRIKKEP</sequence>
<dbReference type="EMBL" id="WKPR01000057">
    <property type="protein sequence ID" value="MSB22890.1"/>
    <property type="molecule type" value="Genomic_DNA"/>
</dbReference>